<evidence type="ECO:0000313" key="1">
    <source>
        <dbReference type="EMBL" id="KAF4364773.1"/>
    </source>
</evidence>
<sequence length="155" mass="17854">MEENIKTPTSTNSLFVVVLSFVSLIPHLSIARSSFVDLVHYSALARFRDDFAFIRRRQKYRNKKLWGVVKPLKSLQPYANPRNNYICDLIIIFRLLNATFVIPEIQETTRSKGNEVSETYTGDGSVDAKGKPAVKQNTEYWRACWFIIGTLFCIK</sequence>
<organism evidence="1 3">
    <name type="scientific">Cannabis sativa</name>
    <name type="common">Hemp</name>
    <name type="synonym">Marijuana</name>
    <dbReference type="NCBI Taxonomy" id="3483"/>
    <lineage>
        <taxon>Eukaryota</taxon>
        <taxon>Viridiplantae</taxon>
        <taxon>Streptophyta</taxon>
        <taxon>Embryophyta</taxon>
        <taxon>Tracheophyta</taxon>
        <taxon>Spermatophyta</taxon>
        <taxon>Magnoliopsida</taxon>
        <taxon>eudicotyledons</taxon>
        <taxon>Gunneridae</taxon>
        <taxon>Pentapetalae</taxon>
        <taxon>rosids</taxon>
        <taxon>fabids</taxon>
        <taxon>Rosales</taxon>
        <taxon>Cannabaceae</taxon>
        <taxon>Cannabis</taxon>
    </lineage>
</organism>
<evidence type="ECO:0000313" key="3">
    <source>
        <dbReference type="Proteomes" id="UP000525078"/>
    </source>
</evidence>
<dbReference type="Proteomes" id="UP000583929">
    <property type="component" value="Unassembled WGS sequence"/>
</dbReference>
<dbReference type="EMBL" id="JAATIP010000164">
    <property type="protein sequence ID" value="KAF4364773.1"/>
    <property type="molecule type" value="Genomic_DNA"/>
</dbReference>
<evidence type="ECO:0000313" key="4">
    <source>
        <dbReference type="Proteomes" id="UP000583929"/>
    </source>
</evidence>
<keyword evidence="4" id="KW-1185">Reference proteome</keyword>
<proteinExistence type="predicted"/>
<dbReference type="AlphaFoldDB" id="A0A7J6F238"/>
<dbReference type="EMBL" id="JAATIQ010000197">
    <property type="protein sequence ID" value="KAF4371392.1"/>
    <property type="molecule type" value="Genomic_DNA"/>
</dbReference>
<evidence type="ECO:0000313" key="2">
    <source>
        <dbReference type="EMBL" id="KAF4371392.1"/>
    </source>
</evidence>
<protein>
    <submittedName>
        <fullName evidence="1">Uncharacterized protein</fullName>
    </submittedName>
</protein>
<name>A0A7J6F238_CANSA</name>
<comment type="caution">
    <text evidence="1">The sequence shown here is derived from an EMBL/GenBank/DDBJ whole genome shotgun (WGS) entry which is preliminary data.</text>
</comment>
<reference evidence="3 4" key="1">
    <citation type="journal article" date="2020" name="bioRxiv">
        <title>Sequence and annotation of 42 cannabis genomes reveals extensive copy number variation in cannabinoid synthesis and pathogen resistance genes.</title>
        <authorList>
            <person name="Mckernan K.J."/>
            <person name="Helbert Y."/>
            <person name="Kane L.T."/>
            <person name="Ebling H."/>
            <person name="Zhang L."/>
            <person name="Liu B."/>
            <person name="Eaton Z."/>
            <person name="Mclaughlin S."/>
            <person name="Kingan S."/>
            <person name="Baybayan P."/>
            <person name="Concepcion G."/>
            <person name="Jordan M."/>
            <person name="Riva A."/>
            <person name="Barbazuk W."/>
            <person name="Harkins T."/>
        </authorList>
    </citation>
    <scope>NUCLEOTIDE SEQUENCE [LARGE SCALE GENOMIC DNA]</scope>
    <source>
        <strain evidence="3 4">cv. Jamaican Lion 4</strain>
        <strain evidence="2">Father</strain>
        <strain evidence="1">Mother</strain>
        <tissue evidence="1">Leaf</tissue>
    </source>
</reference>
<gene>
    <name evidence="1" type="ORF">F8388_018449</name>
    <name evidence="2" type="ORF">G4B88_003862</name>
</gene>
<dbReference type="Proteomes" id="UP000525078">
    <property type="component" value="Unassembled WGS sequence"/>
</dbReference>
<accession>A0A7J6F238</accession>